<gene>
    <name evidence="6" type="ORF">DGAL_LOCUS5807</name>
</gene>
<dbReference type="GO" id="GO:0005886">
    <property type="term" value="C:plasma membrane"/>
    <property type="evidence" value="ECO:0007669"/>
    <property type="project" value="TreeGrafter"/>
</dbReference>
<protein>
    <recommendedName>
        <fullName evidence="8">Annexin</fullName>
    </recommendedName>
</protein>
<comment type="caution">
    <text evidence="6">The sequence shown here is derived from an EMBL/GenBank/DDBJ whole genome shotgun (WGS) entry which is preliminary data.</text>
</comment>
<evidence type="ECO:0000313" key="7">
    <source>
        <dbReference type="Proteomes" id="UP000789390"/>
    </source>
</evidence>
<sequence>MEQVSIKITLNISTLKPNSFKNIPTVYPASSFNPQADADVLHTAMQGLGTDENALINILCHRTCEAVTSALQSVICLQGNLWEESCLKSEFSGSFEKIKLCLPLAEFMAREVYESIMYGNPIEQEIKGDTSGDFELLLVSLIKGTRNENKAVNVDEASADSHLLFKAGAAKIGTDESVFNSIFASRSWPHLRQVIIEYHEMHGHTLEHAVMSEFSANAEIVSRCDIDLQNIKQEYEKKFNRSLQDDVSSDTSGDYRKALLALIC</sequence>
<keyword evidence="4" id="KW-0041">Annexin</keyword>
<keyword evidence="3" id="KW-0106">Calcium</keyword>
<dbReference type="Gene3D" id="1.10.220.10">
    <property type="entry name" value="Annexin"/>
    <property type="match status" value="4"/>
</dbReference>
<dbReference type="GO" id="GO:0001786">
    <property type="term" value="F:phosphatidylserine binding"/>
    <property type="evidence" value="ECO:0007669"/>
    <property type="project" value="TreeGrafter"/>
</dbReference>
<dbReference type="PRINTS" id="PR00196">
    <property type="entry name" value="ANNEXIN"/>
</dbReference>
<name>A0A8J2WIQ6_9CRUS</name>
<dbReference type="GO" id="GO:0005634">
    <property type="term" value="C:nucleus"/>
    <property type="evidence" value="ECO:0007669"/>
    <property type="project" value="TreeGrafter"/>
</dbReference>
<dbReference type="Proteomes" id="UP000789390">
    <property type="component" value="Unassembled WGS sequence"/>
</dbReference>
<dbReference type="InterPro" id="IPR018502">
    <property type="entry name" value="Annexin_repeat"/>
</dbReference>
<dbReference type="InterPro" id="IPR001464">
    <property type="entry name" value="Annexin"/>
</dbReference>
<dbReference type="FunFam" id="1.10.220.10:FF:000002">
    <property type="entry name" value="Annexin"/>
    <property type="match status" value="1"/>
</dbReference>
<proteinExistence type="inferred from homology"/>
<dbReference type="SMART" id="SM00335">
    <property type="entry name" value="ANX"/>
    <property type="match status" value="3"/>
</dbReference>
<dbReference type="GO" id="GO:0005737">
    <property type="term" value="C:cytoplasm"/>
    <property type="evidence" value="ECO:0007669"/>
    <property type="project" value="TreeGrafter"/>
</dbReference>
<dbReference type="GO" id="GO:0012506">
    <property type="term" value="C:vesicle membrane"/>
    <property type="evidence" value="ECO:0007669"/>
    <property type="project" value="TreeGrafter"/>
</dbReference>
<reference evidence="6" key="1">
    <citation type="submission" date="2021-11" db="EMBL/GenBank/DDBJ databases">
        <authorList>
            <person name="Schell T."/>
        </authorList>
    </citation>
    <scope>NUCLEOTIDE SEQUENCE</scope>
    <source>
        <strain evidence="6">M5</strain>
    </source>
</reference>
<keyword evidence="5" id="KW-0111">Calcium/phospholipid-binding</keyword>
<keyword evidence="7" id="KW-1185">Reference proteome</keyword>
<dbReference type="SUPFAM" id="SSF47874">
    <property type="entry name" value="Annexin"/>
    <property type="match status" value="1"/>
</dbReference>
<evidence type="ECO:0000256" key="4">
    <source>
        <dbReference type="ARBA" id="ARBA00023216"/>
    </source>
</evidence>
<evidence type="ECO:0000256" key="5">
    <source>
        <dbReference type="ARBA" id="ARBA00023302"/>
    </source>
</evidence>
<evidence type="ECO:0000313" key="6">
    <source>
        <dbReference type="EMBL" id="CAH0103271.1"/>
    </source>
</evidence>
<comment type="similarity">
    <text evidence="1">Belongs to the annexin family.</text>
</comment>
<evidence type="ECO:0000256" key="1">
    <source>
        <dbReference type="ARBA" id="ARBA00007831"/>
    </source>
</evidence>
<evidence type="ECO:0008006" key="8">
    <source>
        <dbReference type="Google" id="ProtNLM"/>
    </source>
</evidence>
<organism evidence="6 7">
    <name type="scientific">Daphnia galeata</name>
    <dbReference type="NCBI Taxonomy" id="27404"/>
    <lineage>
        <taxon>Eukaryota</taxon>
        <taxon>Metazoa</taxon>
        <taxon>Ecdysozoa</taxon>
        <taxon>Arthropoda</taxon>
        <taxon>Crustacea</taxon>
        <taxon>Branchiopoda</taxon>
        <taxon>Diplostraca</taxon>
        <taxon>Cladocera</taxon>
        <taxon>Anomopoda</taxon>
        <taxon>Daphniidae</taxon>
        <taxon>Daphnia</taxon>
    </lineage>
</organism>
<evidence type="ECO:0000256" key="2">
    <source>
        <dbReference type="ARBA" id="ARBA00022737"/>
    </source>
</evidence>
<dbReference type="Pfam" id="PF00191">
    <property type="entry name" value="Annexin"/>
    <property type="match status" value="3"/>
</dbReference>
<dbReference type="InterPro" id="IPR037104">
    <property type="entry name" value="Annexin_sf"/>
</dbReference>
<accession>A0A8J2WIQ6</accession>
<dbReference type="PANTHER" id="PTHR10502:SF102">
    <property type="entry name" value="ANNEXIN B11"/>
    <property type="match status" value="1"/>
</dbReference>
<dbReference type="GO" id="GO:0005509">
    <property type="term" value="F:calcium ion binding"/>
    <property type="evidence" value="ECO:0007669"/>
    <property type="project" value="InterPro"/>
</dbReference>
<evidence type="ECO:0000256" key="3">
    <source>
        <dbReference type="ARBA" id="ARBA00022837"/>
    </source>
</evidence>
<keyword evidence="2" id="KW-0677">Repeat</keyword>
<dbReference type="EMBL" id="CAKKLH010000107">
    <property type="protein sequence ID" value="CAH0103271.1"/>
    <property type="molecule type" value="Genomic_DNA"/>
</dbReference>
<dbReference type="GO" id="GO:0005544">
    <property type="term" value="F:calcium-dependent phospholipid binding"/>
    <property type="evidence" value="ECO:0007669"/>
    <property type="project" value="UniProtKB-KW"/>
</dbReference>
<dbReference type="OrthoDB" id="37886at2759"/>
<dbReference type="PROSITE" id="PS51897">
    <property type="entry name" value="ANNEXIN_2"/>
    <property type="match status" value="2"/>
</dbReference>
<dbReference type="PANTHER" id="PTHR10502">
    <property type="entry name" value="ANNEXIN"/>
    <property type="match status" value="1"/>
</dbReference>
<dbReference type="AlphaFoldDB" id="A0A8J2WIQ6"/>